<protein>
    <submittedName>
        <fullName evidence="2">PDZ domain-containing RING finger protein 4</fullName>
    </submittedName>
</protein>
<accession>A0ABQ9UX80</accession>
<gene>
    <name evidence="2" type="primary">PDZRN4_1</name>
    <name evidence="2" type="ORF">P7K49_019395</name>
</gene>
<feature type="region of interest" description="Disordered" evidence="1">
    <location>
        <begin position="1"/>
        <end position="47"/>
    </location>
</feature>
<organism evidence="2 3">
    <name type="scientific">Saguinus oedipus</name>
    <name type="common">Cotton-top tamarin</name>
    <name type="synonym">Oedipomidas oedipus</name>
    <dbReference type="NCBI Taxonomy" id="9490"/>
    <lineage>
        <taxon>Eukaryota</taxon>
        <taxon>Metazoa</taxon>
        <taxon>Chordata</taxon>
        <taxon>Craniata</taxon>
        <taxon>Vertebrata</taxon>
        <taxon>Euteleostomi</taxon>
        <taxon>Mammalia</taxon>
        <taxon>Eutheria</taxon>
        <taxon>Euarchontoglires</taxon>
        <taxon>Primates</taxon>
        <taxon>Haplorrhini</taxon>
        <taxon>Platyrrhini</taxon>
        <taxon>Cebidae</taxon>
        <taxon>Callitrichinae</taxon>
        <taxon>Saguinus</taxon>
    </lineage>
</organism>
<keyword evidence="3" id="KW-1185">Reference proteome</keyword>
<proteinExistence type="predicted"/>
<dbReference type="Proteomes" id="UP001266305">
    <property type="component" value="Unassembled WGS sequence"/>
</dbReference>
<evidence type="ECO:0000256" key="1">
    <source>
        <dbReference type="SAM" id="MobiDB-lite"/>
    </source>
</evidence>
<sequence>MQRGKLDDIMEHPEKSDKDSSSAYNTAESCRSTPLAVDRSPDSSLPRMINLTNKKNLLI</sequence>
<reference evidence="2 3" key="1">
    <citation type="submission" date="2023-05" db="EMBL/GenBank/DDBJ databases">
        <title>B98-5 Cell Line De Novo Hybrid Assembly: An Optical Mapping Approach.</title>
        <authorList>
            <person name="Kananen K."/>
            <person name="Auerbach J.A."/>
            <person name="Kautto E."/>
            <person name="Blachly J.S."/>
        </authorList>
    </citation>
    <scope>NUCLEOTIDE SEQUENCE [LARGE SCALE GENOMIC DNA]</scope>
    <source>
        <strain evidence="2">B95-8</strain>
        <tissue evidence="2">Cell line</tissue>
    </source>
</reference>
<evidence type="ECO:0000313" key="3">
    <source>
        <dbReference type="Proteomes" id="UP001266305"/>
    </source>
</evidence>
<comment type="caution">
    <text evidence="2">The sequence shown here is derived from an EMBL/GenBank/DDBJ whole genome shotgun (WGS) entry which is preliminary data.</text>
</comment>
<feature type="compositionally biased region" description="Polar residues" evidence="1">
    <location>
        <begin position="21"/>
        <end position="32"/>
    </location>
</feature>
<name>A0ABQ9UX80_SAGOE</name>
<dbReference type="InterPro" id="IPR051971">
    <property type="entry name" value="E3_ubiquitin-PDZ_ligase"/>
</dbReference>
<dbReference type="PANTHER" id="PTHR15545:SF6">
    <property type="entry name" value="PDZ DOMAIN-CONTAINING RING FINGER PROTEIN 4"/>
    <property type="match status" value="1"/>
</dbReference>
<feature type="compositionally biased region" description="Basic and acidic residues" evidence="1">
    <location>
        <begin position="1"/>
        <end position="20"/>
    </location>
</feature>
<evidence type="ECO:0000313" key="2">
    <source>
        <dbReference type="EMBL" id="KAK2101729.1"/>
    </source>
</evidence>
<dbReference type="EMBL" id="JASSZA010000009">
    <property type="protein sequence ID" value="KAK2101729.1"/>
    <property type="molecule type" value="Genomic_DNA"/>
</dbReference>
<dbReference type="PANTHER" id="PTHR15545">
    <property type="entry name" value="PDZ DOMAIN CONTAINING RING FINGER PROTEIN 3, 4"/>
    <property type="match status" value="1"/>
</dbReference>